<dbReference type="EMBL" id="JAHBMH010000073">
    <property type="protein sequence ID" value="KAK1932694.1"/>
    <property type="molecule type" value="Genomic_DNA"/>
</dbReference>
<feature type="domain" description="Glutamate/phenylalanine/leucine/valine/L-tryptophan dehydrogenase C-terminal" evidence="4">
    <location>
        <begin position="657"/>
        <end position="926"/>
    </location>
</feature>
<evidence type="ECO:0000256" key="1">
    <source>
        <dbReference type="ARBA" id="ARBA00006382"/>
    </source>
</evidence>
<dbReference type="GO" id="GO:0005739">
    <property type="term" value="C:mitochondrion"/>
    <property type="evidence" value="ECO:0007669"/>
    <property type="project" value="TreeGrafter"/>
</dbReference>
<dbReference type="InterPro" id="IPR055480">
    <property type="entry name" value="NAD-GDH_N"/>
</dbReference>
<evidence type="ECO:0000313" key="5">
    <source>
        <dbReference type="EMBL" id="KAK1932694.1"/>
    </source>
</evidence>
<dbReference type="SUPFAM" id="SSF51735">
    <property type="entry name" value="NAD(P)-binding Rossmann-fold domains"/>
    <property type="match status" value="1"/>
</dbReference>
<dbReference type="InterPro" id="IPR056365">
    <property type="entry name" value="NAD-GDH_2nd"/>
</dbReference>
<dbReference type="InterPro" id="IPR046346">
    <property type="entry name" value="Aminoacid_DH-like_N_sf"/>
</dbReference>
<keyword evidence="2" id="KW-0560">Oxidoreductase</keyword>
<dbReference type="AlphaFoldDB" id="A0AAD9LEI0"/>
<evidence type="ECO:0000259" key="4">
    <source>
        <dbReference type="SMART" id="SM00839"/>
    </source>
</evidence>
<dbReference type="Gene3D" id="3.40.50.720">
    <property type="entry name" value="NAD(P)-binding Rossmann-like Domain"/>
    <property type="match status" value="1"/>
</dbReference>
<dbReference type="Pfam" id="PF00208">
    <property type="entry name" value="ELFV_dehydrog"/>
    <property type="match status" value="1"/>
</dbReference>
<dbReference type="InterPro" id="IPR036291">
    <property type="entry name" value="NAD(P)-bd_dom_sf"/>
</dbReference>
<protein>
    <submittedName>
        <fullName evidence="5">Glutamate/Leucine/Phenylalanine/Valine dehydrogenase family protein</fullName>
    </submittedName>
</protein>
<name>A0AAD9LEI0_BABDI</name>
<gene>
    <name evidence="5" type="ORF">X943_000397</name>
</gene>
<evidence type="ECO:0000256" key="2">
    <source>
        <dbReference type="ARBA" id="ARBA00023002"/>
    </source>
</evidence>
<comment type="caution">
    <text evidence="5">The sequence shown here is derived from an EMBL/GenBank/DDBJ whole genome shotgun (WGS) entry which is preliminary data.</text>
</comment>
<dbReference type="GO" id="GO:0006538">
    <property type="term" value="P:L-glutamate catabolic process"/>
    <property type="evidence" value="ECO:0007669"/>
    <property type="project" value="TreeGrafter"/>
</dbReference>
<dbReference type="PANTHER" id="PTHR11606">
    <property type="entry name" value="GLUTAMATE DEHYDROGENASE"/>
    <property type="match status" value="1"/>
</dbReference>
<evidence type="ECO:0000313" key="6">
    <source>
        <dbReference type="Proteomes" id="UP001195914"/>
    </source>
</evidence>
<sequence length="1028" mass="117255">MKLTNSLDNYLHDDGLSSVNDSDENADMLLSDRYADQFREVYGIVQQLKTFSEDMIHQTMDQYYNRLGLNEYYFSTSNAKIIANNMVSVLTAKILHENSGSDYFPLIEQVHDGCVFIISRTSLLNRNSSHNYAIEHHVESRYFNFNDMSKPLWRMQCFRSTNSIFDDPDNIYERLRVYFLQIPNFQCTNPEPGELCLSKLLDRDFYKNKKNTITEDIFYKLNKQLVESDTVAGLAISAEARGPNMYRIDIAFKRNHIQNDFYSRVGDCITYYGCYSTSKYLDPLSNNVCILTIFLTTLPLTELVNANMSLEDRARSIVAAVRHCGVLPHTNYLRMLSERRLEASEMTYAFCVSIFIEHFSGSIGPYVPLIERLIDKEQITPSELYDIRSKLMIPPYTPHRIYEAVRANEGMVKLLYQSFRTLHDPELNPDGCNEDPEVSKLKAMIKSIDDPEQMKIISLFLTFNSSTLRTNFFKSDKLSLTFRFDPSFLSTVEYPQTPYGIVMIIGPYFRGFHIRFSEISRGGIRVVQSPSSEAFTRNKLQVFDEAYNLSYTQSLKNKDIPEGGSKGVILLDKSDKKDVTDVYTRASFMCYVDGLIDVMLPNEEMVDRLKKEEIYFLGPDEHTGTGGLMDWAAKHAKRRGFPFWRSFTTGKEPEMGGIPHDVFGMTTASIEAYIHELLKLYDMKDEEVTRFLTGGPDGDLGSNALLISNTKTLTVIDRSGVLHDPEGLDINELRRLASLRLKGEPTNCMLYNSDLLSARGFKVGEDAVNLELPDGTIVKRGHKFRDEFHLGGCPCDLFNPCGGRPSSITPFNVGRLLDEKGKCIYKFIVEGANVFITQDARRILENKGAILFKDASTNKGGVTSSSFEVLAALVLDDETFEKTIAVQPGGQCPEFRTAYISDILAIIRRNARNEFNALWNEGIRTGKPRCDLTDILSSKIIRLKKDIMDSNTLWEDSDLVMSVMGKVIPHSLQKLIPIESIMQKLPERYMRAMFASYLASTFYYSQNFTDDTSVFAFYDYIKLLKCNR</sequence>
<dbReference type="SMART" id="SM00839">
    <property type="entry name" value="ELFV_dehydrog"/>
    <property type="match status" value="1"/>
</dbReference>
<reference evidence="5" key="1">
    <citation type="journal article" date="2014" name="Nucleic Acids Res.">
        <title>The evolutionary dynamics of variant antigen genes in Babesia reveal a history of genomic innovation underlying host-parasite interaction.</title>
        <authorList>
            <person name="Jackson A.P."/>
            <person name="Otto T.D."/>
            <person name="Darby A."/>
            <person name="Ramaprasad A."/>
            <person name="Xia D."/>
            <person name="Echaide I.E."/>
            <person name="Farber M."/>
            <person name="Gahlot S."/>
            <person name="Gamble J."/>
            <person name="Gupta D."/>
            <person name="Gupta Y."/>
            <person name="Jackson L."/>
            <person name="Malandrin L."/>
            <person name="Malas T.B."/>
            <person name="Moussa E."/>
            <person name="Nair M."/>
            <person name="Reid A.J."/>
            <person name="Sanders M."/>
            <person name="Sharma J."/>
            <person name="Tracey A."/>
            <person name="Quail M.A."/>
            <person name="Weir W."/>
            <person name="Wastling J.M."/>
            <person name="Hall N."/>
            <person name="Willadsen P."/>
            <person name="Lingelbach K."/>
            <person name="Shiels B."/>
            <person name="Tait A."/>
            <person name="Berriman M."/>
            <person name="Allred D.R."/>
            <person name="Pain A."/>
        </authorList>
    </citation>
    <scope>NUCLEOTIDE SEQUENCE</scope>
    <source>
        <strain evidence="5">1802A</strain>
    </source>
</reference>
<dbReference type="Pfam" id="PF23152">
    <property type="entry name" value="GDH_2nd"/>
    <property type="match status" value="1"/>
</dbReference>
<evidence type="ECO:0000256" key="3">
    <source>
        <dbReference type="ARBA" id="ARBA00023027"/>
    </source>
</evidence>
<keyword evidence="3" id="KW-0520">NAD</keyword>
<dbReference type="InterPro" id="IPR006096">
    <property type="entry name" value="Glu/Leu/Phe/Val/Trp_DH_C"/>
</dbReference>
<reference evidence="5" key="2">
    <citation type="submission" date="2021-05" db="EMBL/GenBank/DDBJ databases">
        <authorList>
            <person name="Pain A."/>
        </authorList>
    </citation>
    <scope>NUCLEOTIDE SEQUENCE</scope>
    <source>
        <strain evidence="5">1802A</strain>
    </source>
</reference>
<comment type="similarity">
    <text evidence="1">Belongs to the Glu/Leu/Phe/Val dehydrogenases family.</text>
</comment>
<dbReference type="GO" id="GO:0004352">
    <property type="term" value="F:glutamate dehydrogenase (NAD+) activity"/>
    <property type="evidence" value="ECO:0007669"/>
    <property type="project" value="TreeGrafter"/>
</dbReference>
<dbReference type="PANTHER" id="PTHR11606:SF24">
    <property type="entry name" value="NAD-SPECIFIC GLUTAMATE DEHYDROGENASE"/>
    <property type="match status" value="1"/>
</dbReference>
<dbReference type="Proteomes" id="UP001195914">
    <property type="component" value="Unassembled WGS sequence"/>
</dbReference>
<accession>A0AAD9LEI0</accession>
<organism evidence="5 6">
    <name type="scientific">Babesia divergens</name>
    <dbReference type="NCBI Taxonomy" id="32595"/>
    <lineage>
        <taxon>Eukaryota</taxon>
        <taxon>Sar</taxon>
        <taxon>Alveolata</taxon>
        <taxon>Apicomplexa</taxon>
        <taxon>Aconoidasida</taxon>
        <taxon>Piroplasmida</taxon>
        <taxon>Babesiidae</taxon>
        <taxon>Babesia</taxon>
    </lineage>
</organism>
<keyword evidence="6" id="KW-1185">Reference proteome</keyword>
<dbReference type="Pfam" id="PF23147">
    <property type="entry name" value="GDH2_N"/>
    <property type="match status" value="1"/>
</dbReference>
<proteinExistence type="inferred from homology"/>
<dbReference type="SUPFAM" id="SSF53223">
    <property type="entry name" value="Aminoacid dehydrogenase-like, N-terminal domain"/>
    <property type="match status" value="1"/>
</dbReference>